<proteinExistence type="predicted"/>
<evidence type="ECO:0000256" key="5">
    <source>
        <dbReference type="SAM" id="MobiDB-lite"/>
    </source>
</evidence>
<dbReference type="InterPro" id="IPR008965">
    <property type="entry name" value="CBM2/CBM3_carb-bd_dom_sf"/>
</dbReference>
<dbReference type="Pfam" id="PF00704">
    <property type="entry name" value="Glyco_hydro_18"/>
    <property type="match status" value="1"/>
</dbReference>
<dbReference type="PANTHER" id="PTHR11177">
    <property type="entry name" value="CHITINASE"/>
    <property type="match status" value="1"/>
</dbReference>
<reference evidence="9 10" key="1">
    <citation type="submission" date="2019-08" db="EMBL/GenBank/DDBJ databases">
        <title>Actinomadura sp. nov. CYP1-5 isolated from mountain soil.</title>
        <authorList>
            <person name="Songsumanus A."/>
            <person name="Kuncharoen N."/>
            <person name="Kudo T."/>
            <person name="Yuki M."/>
            <person name="Igarashi Y."/>
            <person name="Tanasupawat S."/>
        </authorList>
    </citation>
    <scope>NUCLEOTIDE SEQUENCE [LARGE SCALE GENOMIC DNA]</scope>
    <source>
        <strain evidence="9 10">JCM 14158</strain>
    </source>
</reference>
<keyword evidence="10" id="KW-1185">Reference proteome</keyword>
<dbReference type="GO" id="GO:0030247">
    <property type="term" value="F:polysaccharide binding"/>
    <property type="evidence" value="ECO:0007669"/>
    <property type="project" value="UniProtKB-UniRule"/>
</dbReference>
<dbReference type="SUPFAM" id="SSF54556">
    <property type="entry name" value="Chitinase insertion domain"/>
    <property type="match status" value="1"/>
</dbReference>
<dbReference type="STRING" id="1220554.GCA_001552135_06317"/>
<dbReference type="SUPFAM" id="SSF51445">
    <property type="entry name" value="(Trans)glycosidases"/>
    <property type="match status" value="1"/>
</dbReference>
<feature type="domain" description="Fibronectin type-III" evidence="6">
    <location>
        <begin position="221"/>
        <end position="305"/>
    </location>
</feature>
<dbReference type="InterPro" id="IPR029070">
    <property type="entry name" value="Chitinase_insertion_sf"/>
</dbReference>
<evidence type="ECO:0000313" key="10">
    <source>
        <dbReference type="Proteomes" id="UP000323380"/>
    </source>
</evidence>
<dbReference type="EMBL" id="VSFG01000005">
    <property type="protein sequence ID" value="TYB44270.1"/>
    <property type="molecule type" value="Genomic_DNA"/>
</dbReference>
<dbReference type="InterPro" id="IPR012291">
    <property type="entry name" value="CBM2_carb-bd_dom_sf"/>
</dbReference>
<dbReference type="SUPFAM" id="SSF49384">
    <property type="entry name" value="Carbohydrate-binding domain"/>
    <property type="match status" value="1"/>
</dbReference>
<dbReference type="Gene3D" id="3.20.20.80">
    <property type="entry name" value="Glycosidases"/>
    <property type="match status" value="2"/>
</dbReference>
<evidence type="ECO:0000313" key="9">
    <source>
        <dbReference type="EMBL" id="TYB44270.1"/>
    </source>
</evidence>
<feature type="domain" description="CBM2" evidence="7">
    <location>
        <begin position="10"/>
        <end position="120"/>
    </location>
</feature>
<dbReference type="GO" id="GO:0004553">
    <property type="term" value="F:hydrolase activity, hydrolyzing O-glycosyl compounds"/>
    <property type="evidence" value="ECO:0007669"/>
    <property type="project" value="InterPro"/>
</dbReference>
<dbReference type="InterPro" id="IPR011583">
    <property type="entry name" value="Chitinase_II/V-like_cat"/>
</dbReference>
<sequence>MLGITAVLTTPANAAGPTAACHTVQEWGGGAQYGCTITNGGSASMSNWKLEFDLASNVKMGSYWDASLASSGSHHTFTSREYNGTVAPGATATFGFLVSFTGTLTEPQNCLLDGQPCGGGTVDAPPSAPANLRTTEVTSTSVSLAWDGATDDKGVKNYDVLNGTAVAATVTGTTATISGLKAGTRYTFSVVARDTADQLSEAAQGVTVTTPGNGEDTPPSKPADLKITETTNDSVSLSWGAATDDHGVTGYDVLQNGSVVQSVTGTTAKVSGLTAGSYKFAVRAKDATGQVSELSNEVTAKIGSGSAGCRPDGLYQTPGVTPPYCDAYDNDGREKMGDGHPRRAIGYFTSWRTGKNGAPRYLASDIPWDKVTHINYAFAHIDGQNKVSVGNDGPNNPATGMEWPDVKGAEMDPALPYKGHFNLLNKFKKQHPNVKTLISIGGWAETGGYLDDNGKRVASGGFYTLTDSQDKINTFADSVVAFLRKYGFNGADIDYEYATSMKFAGHPDDFTFSNARRAKLMAGYVSLMKTLREKLDAASAADGKYYMLTAATSASGWILRGHDTYQVTPYLDYANLMTYDLHGSWNHFVGPNAALYDDGKDNEQVEGGVYNAYGMGYLNTDWAYHYFRGSMPAGRINIGVPFYTRGWRDVTGGTNGLWGKAALPDQTKCPPGTGKDVGSTTPCGNGAIGLDNLWHDDDAAGVEQASGSNPMWHAKNLEKGIQGDDYIGAYGLDPAKDPDDRLTGTYTRQYDNTLKSPWLWNSTKKVFLSTEDDQSIAAKAQYVADKGIGGVMIWELAGDYAWDPARNGGKGEYFMGQTLISAINDKLKTAAPYQNRKSDHTMPTEVLDVKVALTNFPVGDANYPITPKMTITNNSGQTIPGGATFKFDYGTSAPSSMTQQTGWTLSVQAGHTGNNVGGLKGDFHRATLTVPSYTSIPNGGTATVALSYQLPISTPSNFVLTFGGKSYALAQDYPVTASVGGTHR</sequence>
<dbReference type="Gene3D" id="3.10.50.10">
    <property type="match status" value="1"/>
</dbReference>
<keyword evidence="3" id="KW-0326">Glycosidase</keyword>
<name>A0A5D0NIM2_9ACTN</name>
<dbReference type="SMART" id="SM00060">
    <property type="entry name" value="FN3"/>
    <property type="match status" value="2"/>
</dbReference>
<evidence type="ECO:0000259" key="8">
    <source>
        <dbReference type="PROSITE" id="PS51910"/>
    </source>
</evidence>
<dbReference type="InterPro" id="IPR003961">
    <property type="entry name" value="FN3_dom"/>
</dbReference>
<dbReference type="GO" id="GO:0000272">
    <property type="term" value="P:polysaccharide catabolic process"/>
    <property type="evidence" value="ECO:0007669"/>
    <property type="project" value="UniProtKB-KW"/>
</dbReference>
<evidence type="ECO:0000256" key="3">
    <source>
        <dbReference type="ARBA" id="ARBA00023295"/>
    </source>
</evidence>
<dbReference type="AlphaFoldDB" id="A0A5D0NIM2"/>
<dbReference type="Proteomes" id="UP000323380">
    <property type="component" value="Unassembled WGS sequence"/>
</dbReference>
<dbReference type="PROSITE" id="PS51173">
    <property type="entry name" value="CBM2"/>
    <property type="match status" value="1"/>
</dbReference>
<organism evidence="9 10">
    <name type="scientific">Actinomadura chibensis</name>
    <dbReference type="NCBI Taxonomy" id="392828"/>
    <lineage>
        <taxon>Bacteria</taxon>
        <taxon>Bacillati</taxon>
        <taxon>Actinomycetota</taxon>
        <taxon>Actinomycetes</taxon>
        <taxon>Streptosporangiales</taxon>
        <taxon>Thermomonosporaceae</taxon>
        <taxon>Actinomadura</taxon>
    </lineage>
</organism>
<keyword evidence="2" id="KW-0119">Carbohydrate metabolism</keyword>
<dbReference type="InterPro" id="IPR017853">
    <property type="entry name" value="GH"/>
</dbReference>
<accession>A0A5D0NIM2</accession>
<feature type="region of interest" description="Disordered" evidence="5">
    <location>
        <begin position="205"/>
        <end position="224"/>
    </location>
</feature>
<evidence type="ECO:0000259" key="6">
    <source>
        <dbReference type="PROSITE" id="PS50853"/>
    </source>
</evidence>
<dbReference type="PROSITE" id="PS51910">
    <property type="entry name" value="GH18_2"/>
    <property type="match status" value="1"/>
</dbReference>
<dbReference type="Pfam" id="PF06483">
    <property type="entry name" value="ChiC"/>
    <property type="match status" value="1"/>
</dbReference>
<feature type="domain" description="GH18" evidence="8">
    <location>
        <begin position="342"/>
        <end position="812"/>
    </location>
</feature>
<dbReference type="SUPFAM" id="SSF49265">
    <property type="entry name" value="Fibronectin type III"/>
    <property type="match status" value="1"/>
</dbReference>
<dbReference type="SMART" id="SM00636">
    <property type="entry name" value="Glyco_18"/>
    <property type="match status" value="1"/>
</dbReference>
<dbReference type="Pfam" id="PF00041">
    <property type="entry name" value="fn3"/>
    <property type="match status" value="2"/>
</dbReference>
<dbReference type="InterPro" id="IPR036116">
    <property type="entry name" value="FN3_sf"/>
</dbReference>
<keyword evidence="1" id="KW-0146">Chitin degradation</keyword>
<evidence type="ECO:0000259" key="7">
    <source>
        <dbReference type="PROSITE" id="PS51173"/>
    </source>
</evidence>
<dbReference type="InterPro" id="IPR050314">
    <property type="entry name" value="Glycosyl_Hydrlase_18"/>
</dbReference>
<dbReference type="InterPro" id="IPR001223">
    <property type="entry name" value="Glyco_hydro18_cat"/>
</dbReference>
<evidence type="ECO:0000256" key="1">
    <source>
        <dbReference type="ARBA" id="ARBA00023024"/>
    </source>
</evidence>
<dbReference type="CDD" id="cd00063">
    <property type="entry name" value="FN3"/>
    <property type="match status" value="2"/>
</dbReference>
<dbReference type="Pfam" id="PF00553">
    <property type="entry name" value="CBM_2"/>
    <property type="match status" value="1"/>
</dbReference>
<dbReference type="PROSITE" id="PS50853">
    <property type="entry name" value="FN3"/>
    <property type="match status" value="2"/>
</dbReference>
<feature type="domain" description="Fibronectin type-III" evidence="6">
    <location>
        <begin position="128"/>
        <end position="213"/>
    </location>
</feature>
<dbReference type="PANTHER" id="PTHR11177:SF308">
    <property type="entry name" value="CHITINASE A"/>
    <property type="match status" value="1"/>
</dbReference>
<gene>
    <name evidence="9" type="ORF">FXF69_25345</name>
</gene>
<keyword evidence="9" id="KW-0378">Hydrolase</keyword>
<dbReference type="Gene3D" id="2.60.40.10">
    <property type="entry name" value="Immunoglobulins"/>
    <property type="match status" value="2"/>
</dbReference>
<dbReference type="Gene3D" id="2.60.40.290">
    <property type="match status" value="1"/>
</dbReference>
<keyword evidence="4" id="KW-0624">Polysaccharide degradation</keyword>
<dbReference type="InterPro" id="IPR001919">
    <property type="entry name" value="CBD2"/>
</dbReference>
<protein>
    <submittedName>
        <fullName evidence="9">Glycoside hydrolase</fullName>
    </submittedName>
</protein>
<evidence type="ECO:0000256" key="4">
    <source>
        <dbReference type="ARBA" id="ARBA00023326"/>
    </source>
</evidence>
<dbReference type="GO" id="GO:0006032">
    <property type="term" value="P:chitin catabolic process"/>
    <property type="evidence" value="ECO:0007669"/>
    <property type="project" value="UniProtKB-KW"/>
</dbReference>
<comment type="caution">
    <text evidence="9">The sequence shown here is derived from an EMBL/GenBank/DDBJ whole genome shotgun (WGS) entry which is preliminary data.</text>
</comment>
<evidence type="ECO:0000256" key="2">
    <source>
        <dbReference type="ARBA" id="ARBA00023277"/>
    </source>
</evidence>
<dbReference type="InterPro" id="IPR009470">
    <property type="entry name" value="Chi_C"/>
</dbReference>
<dbReference type="GO" id="GO:0008061">
    <property type="term" value="F:chitin binding"/>
    <property type="evidence" value="ECO:0007669"/>
    <property type="project" value="InterPro"/>
</dbReference>
<dbReference type="CDD" id="cd06548">
    <property type="entry name" value="GH18_chitinase"/>
    <property type="match status" value="1"/>
</dbReference>
<dbReference type="SMART" id="SM00637">
    <property type="entry name" value="CBD_II"/>
    <property type="match status" value="1"/>
</dbReference>
<dbReference type="RefSeq" id="WP_083981346.1">
    <property type="nucleotide sequence ID" value="NZ_VSFG01000005.1"/>
</dbReference>
<dbReference type="InterPro" id="IPR013783">
    <property type="entry name" value="Ig-like_fold"/>
</dbReference>